<comment type="caution">
    <text evidence="1">The sequence shown here is derived from an EMBL/GenBank/DDBJ whole genome shotgun (WGS) entry which is preliminary data.</text>
</comment>
<reference evidence="1 2" key="1">
    <citation type="submission" date="2020-02" db="EMBL/GenBank/DDBJ databases">
        <title>Draft genome sequence of Haematococcus lacustris strain NIES-144.</title>
        <authorList>
            <person name="Morimoto D."/>
            <person name="Nakagawa S."/>
            <person name="Yoshida T."/>
            <person name="Sawayama S."/>
        </authorList>
    </citation>
    <scope>NUCLEOTIDE SEQUENCE [LARGE SCALE GENOMIC DNA]</scope>
    <source>
        <strain evidence="1 2">NIES-144</strain>
    </source>
</reference>
<accession>A0A6A0A3V4</accession>
<dbReference type="Proteomes" id="UP000485058">
    <property type="component" value="Unassembled WGS sequence"/>
</dbReference>
<keyword evidence="2" id="KW-1185">Reference proteome</keyword>
<name>A0A6A0A3V4_HAELA</name>
<gene>
    <name evidence="1" type="ORF">HaLaN_22560</name>
</gene>
<proteinExistence type="predicted"/>
<sequence>MTRIKTKRSSLTKRFNNNINTSGRALISQRRNVKCVNVNAPSRIYTGNLGHGVRVRHGVEAFPRIVHNSMAASAPAVYISGNEIVWVGLDKDIPPAYLTAVTHSLEGCVMLPEPDALHRTRQAAARLAEDPVPPLGEDD</sequence>
<evidence type="ECO:0000313" key="2">
    <source>
        <dbReference type="Proteomes" id="UP000485058"/>
    </source>
</evidence>
<protein>
    <submittedName>
        <fullName evidence="1">Uncharacterized protein</fullName>
    </submittedName>
</protein>
<evidence type="ECO:0000313" key="1">
    <source>
        <dbReference type="EMBL" id="GFH24712.1"/>
    </source>
</evidence>
<feature type="non-terminal residue" evidence="1">
    <location>
        <position position="1"/>
    </location>
</feature>
<dbReference type="EMBL" id="BLLF01002612">
    <property type="protein sequence ID" value="GFH24712.1"/>
    <property type="molecule type" value="Genomic_DNA"/>
</dbReference>
<dbReference type="AlphaFoldDB" id="A0A6A0A3V4"/>
<feature type="non-terminal residue" evidence="1">
    <location>
        <position position="139"/>
    </location>
</feature>
<organism evidence="1 2">
    <name type="scientific">Haematococcus lacustris</name>
    <name type="common">Green alga</name>
    <name type="synonym">Haematococcus pluvialis</name>
    <dbReference type="NCBI Taxonomy" id="44745"/>
    <lineage>
        <taxon>Eukaryota</taxon>
        <taxon>Viridiplantae</taxon>
        <taxon>Chlorophyta</taxon>
        <taxon>core chlorophytes</taxon>
        <taxon>Chlorophyceae</taxon>
        <taxon>CS clade</taxon>
        <taxon>Chlamydomonadales</taxon>
        <taxon>Haematococcaceae</taxon>
        <taxon>Haematococcus</taxon>
    </lineage>
</organism>